<protein>
    <recommendedName>
        <fullName evidence="6">Secretin/TonB short N-terminal domain-containing protein</fullName>
    </recommendedName>
</protein>
<evidence type="ECO:0000256" key="2">
    <source>
        <dbReference type="ARBA" id="ARBA00023136"/>
    </source>
</evidence>
<keyword evidence="3" id="KW-0998">Cell outer membrane</keyword>
<evidence type="ECO:0000259" key="6">
    <source>
        <dbReference type="SMART" id="SM00965"/>
    </source>
</evidence>
<dbReference type="AlphaFoldDB" id="A0A1D2QP23"/>
<accession>A0A1D2QP23</accession>
<evidence type="ECO:0000256" key="1">
    <source>
        <dbReference type="ARBA" id="ARBA00022448"/>
    </source>
</evidence>
<keyword evidence="4" id="KW-0175">Coiled coil</keyword>
<evidence type="ECO:0000313" key="8">
    <source>
        <dbReference type="Proteomes" id="UP000242502"/>
    </source>
</evidence>
<dbReference type="InterPro" id="IPR011662">
    <property type="entry name" value="Secretin/TonB_short_N"/>
</dbReference>
<keyword evidence="2" id="KW-0472">Membrane</keyword>
<dbReference type="Pfam" id="PF07655">
    <property type="entry name" value="Secretin_N_2"/>
    <property type="match status" value="1"/>
</dbReference>
<dbReference type="Gene3D" id="3.30.1370.130">
    <property type="match status" value="1"/>
</dbReference>
<organism evidence="7 8">
    <name type="scientific">Candidatus Endobugula sertula</name>
    <name type="common">Bugula neritina bacterial symbiont</name>
    <dbReference type="NCBI Taxonomy" id="62101"/>
    <lineage>
        <taxon>Bacteria</taxon>
        <taxon>Pseudomonadati</taxon>
        <taxon>Pseudomonadota</taxon>
        <taxon>Gammaproteobacteria</taxon>
        <taxon>Cellvibrionales</taxon>
        <taxon>Cellvibrionaceae</taxon>
        <taxon>Candidatus Endobugula</taxon>
    </lineage>
</organism>
<dbReference type="GO" id="GO:0019867">
    <property type="term" value="C:outer membrane"/>
    <property type="evidence" value="ECO:0007669"/>
    <property type="project" value="InterPro"/>
</dbReference>
<evidence type="ECO:0000256" key="3">
    <source>
        <dbReference type="ARBA" id="ARBA00023237"/>
    </source>
</evidence>
<reference evidence="7 8" key="1">
    <citation type="journal article" date="2016" name="Appl. Environ. Microbiol.">
        <title>Lack of Overt Genome Reduction in the Bryostatin-Producing Bryozoan Symbiont "Candidatus Endobugula sertula".</title>
        <authorList>
            <person name="Miller I.J."/>
            <person name="Vanee N."/>
            <person name="Fong S.S."/>
            <person name="Lim-Fong G.E."/>
            <person name="Kwan J.C."/>
        </authorList>
    </citation>
    <scope>NUCLEOTIDE SEQUENCE [LARGE SCALE GENOMIC DNA]</scope>
    <source>
        <strain evidence="7">AB1-4</strain>
    </source>
</reference>
<feature type="region of interest" description="Disordered" evidence="5">
    <location>
        <begin position="142"/>
        <end position="163"/>
    </location>
</feature>
<dbReference type="InterPro" id="IPR011514">
    <property type="entry name" value="Secretin_N_2"/>
</dbReference>
<dbReference type="Proteomes" id="UP000242502">
    <property type="component" value="Unassembled WGS sequence"/>
</dbReference>
<evidence type="ECO:0000256" key="5">
    <source>
        <dbReference type="SAM" id="MobiDB-lite"/>
    </source>
</evidence>
<dbReference type="Pfam" id="PF07660">
    <property type="entry name" value="STN"/>
    <property type="match status" value="1"/>
</dbReference>
<dbReference type="EMBL" id="MDLC01000031">
    <property type="protein sequence ID" value="ODS23337.1"/>
    <property type="molecule type" value="Genomic_DNA"/>
</dbReference>
<sequence>MKKIQQEIDEYKKSEKIKQEANKKASAIRKNYLKKEEIEDEYRFTIKTDRLPADIFFVNLMTGAGNNIVVHPDVTGEITLNLKSVTVKEVLNVMREVYGFDYKYNNAIYTIFPKKLRTEIFPINYIDVQRVGVSDTSVLTGNVESSSQSGEQSSNQSASLVEGGGVINSGSRIQTRSETNFWASLNSALSQLIGVNKKK</sequence>
<evidence type="ECO:0000313" key="7">
    <source>
        <dbReference type="EMBL" id="ODS23337.1"/>
    </source>
</evidence>
<feature type="domain" description="Secretin/TonB short N-terminal" evidence="6">
    <location>
        <begin position="66"/>
        <end position="114"/>
    </location>
</feature>
<proteinExistence type="predicted"/>
<feature type="coiled-coil region" evidence="4">
    <location>
        <begin position="1"/>
        <end position="31"/>
    </location>
</feature>
<keyword evidence="1" id="KW-0813">Transport</keyword>
<feature type="compositionally biased region" description="Low complexity" evidence="5">
    <location>
        <begin position="145"/>
        <end position="159"/>
    </location>
</feature>
<gene>
    <name evidence="7" type="ORF">AB835_09275</name>
</gene>
<name>A0A1D2QP23_9GAMM</name>
<dbReference type="STRING" id="62101.AB835_09275"/>
<dbReference type="GO" id="GO:0009297">
    <property type="term" value="P:pilus assembly"/>
    <property type="evidence" value="ECO:0007669"/>
    <property type="project" value="InterPro"/>
</dbReference>
<dbReference type="SMART" id="SM00965">
    <property type="entry name" value="STN"/>
    <property type="match status" value="1"/>
</dbReference>
<comment type="caution">
    <text evidence="7">The sequence shown here is derived from an EMBL/GenBank/DDBJ whole genome shotgun (WGS) entry which is preliminary data.</text>
</comment>
<evidence type="ECO:0000256" key="4">
    <source>
        <dbReference type="SAM" id="Coils"/>
    </source>
</evidence>